<sequence>MAAAALLAAVDRNQLRRVPILLLQPRQTRHIPLALLHLSRATSQWRKSFKWPRALQHRPSIQATVFFRKTWSLLNFVSKRESFL</sequence>
<dbReference type="AGR" id="MGI:1919289"/>
<dbReference type="Bgee" id="ENSMUSG00000027709">
    <property type="expression patterns" value="Expressed in brown adipose tissue and 280 other cell types or tissues"/>
</dbReference>
<dbReference type="Ensembl" id="ENSMUST00000200162.2">
    <property type="protein sequence ID" value="ENSMUSP00000143396.2"/>
    <property type="gene ID" value="ENSMUSG00000027709.10"/>
</dbReference>
<dbReference type="AlphaFoldDB" id="A0A0G2JG24"/>
<proteinExistence type="predicted"/>
<dbReference type="ExpressionAtlas" id="A0A0G2JG24">
    <property type="expression patterns" value="baseline and differential"/>
</dbReference>
<protein>
    <submittedName>
        <fullName evidence="1">Methylcrotonoyl-Coenzyme A carboxylase 1 (alpha)</fullName>
    </submittedName>
</protein>
<evidence type="ECO:0000313" key="3">
    <source>
        <dbReference type="Proteomes" id="UP000000589"/>
    </source>
</evidence>
<reference evidence="1" key="3">
    <citation type="submission" date="2025-08" db="UniProtKB">
        <authorList>
            <consortium name="Ensembl"/>
        </authorList>
    </citation>
    <scope>IDENTIFICATION</scope>
    <source>
        <strain evidence="1">C57BL/6J</strain>
    </source>
</reference>
<dbReference type="Proteomes" id="UP000000589">
    <property type="component" value="Chromosome 3"/>
</dbReference>
<reference evidence="1 3" key="1">
    <citation type="journal article" date="2009" name="PLoS Biol.">
        <title>Lineage-specific biology revealed by a finished genome assembly of the mouse.</title>
        <authorList>
            <consortium name="Mouse Genome Sequencing Consortium"/>
            <person name="Church D.M."/>
            <person name="Goodstadt L."/>
            <person name="Hillier L.W."/>
            <person name="Zody M.C."/>
            <person name="Goldstein S."/>
            <person name="She X."/>
            <person name="Bult C.J."/>
            <person name="Agarwala R."/>
            <person name="Cherry J.L."/>
            <person name="DiCuccio M."/>
            <person name="Hlavina W."/>
            <person name="Kapustin Y."/>
            <person name="Meric P."/>
            <person name="Maglott D."/>
            <person name="Birtle Z."/>
            <person name="Marques A.C."/>
            <person name="Graves T."/>
            <person name="Zhou S."/>
            <person name="Teague B."/>
            <person name="Potamousis K."/>
            <person name="Churas C."/>
            <person name="Place M."/>
            <person name="Herschleb J."/>
            <person name="Runnheim R."/>
            <person name="Forrest D."/>
            <person name="Amos-Landgraf J."/>
            <person name="Schwartz D.C."/>
            <person name="Cheng Z."/>
            <person name="Lindblad-Toh K."/>
            <person name="Eichler E.E."/>
            <person name="Ponting C.P."/>
        </authorList>
    </citation>
    <scope>NUCLEOTIDE SEQUENCE [LARGE SCALE GENOMIC DNA]</scope>
    <source>
        <strain evidence="1 3">C57BL/6J</strain>
    </source>
</reference>
<reference evidence="1 3" key="2">
    <citation type="journal article" date="2011" name="PLoS Biol.">
        <title>Modernizing reference genome assemblies.</title>
        <authorList>
            <person name="Church D.M."/>
            <person name="Schneider V.A."/>
            <person name="Graves T."/>
            <person name="Auger K."/>
            <person name="Cunningham F."/>
            <person name="Bouk N."/>
            <person name="Chen H.C."/>
            <person name="Agarwala R."/>
            <person name="McLaren W.M."/>
            <person name="Ritchie G.R."/>
            <person name="Albracht D."/>
            <person name="Kremitzki M."/>
            <person name="Rock S."/>
            <person name="Kotkiewicz H."/>
            <person name="Kremitzki C."/>
            <person name="Wollam A."/>
            <person name="Trani L."/>
            <person name="Fulton L."/>
            <person name="Fulton R."/>
            <person name="Matthews L."/>
            <person name="Whitehead S."/>
            <person name="Chow W."/>
            <person name="Torrance J."/>
            <person name="Dunn M."/>
            <person name="Harden G."/>
            <person name="Threadgold G."/>
            <person name="Wood J."/>
            <person name="Collins J."/>
            <person name="Heath P."/>
            <person name="Griffiths G."/>
            <person name="Pelan S."/>
            <person name="Grafham D."/>
            <person name="Eichler E.E."/>
            <person name="Weinstock G."/>
            <person name="Mardis E.R."/>
            <person name="Wilson R.K."/>
            <person name="Howe K."/>
            <person name="Flicek P."/>
            <person name="Hubbard T."/>
        </authorList>
    </citation>
    <scope>NUCLEOTIDE SEQUENCE [LARGE SCALE GENOMIC DNA]</scope>
    <source>
        <strain evidence="1 3">C57BL/6J</strain>
    </source>
</reference>
<name>A0A0G2JG24_MOUSE</name>
<gene>
    <name evidence="1 2" type="primary">Mccc1</name>
</gene>
<dbReference type="VEuPathDB" id="HostDB:ENSMUSG00000027709"/>
<organism evidence="1 3">
    <name type="scientific">Mus musculus</name>
    <name type="common">Mouse</name>
    <dbReference type="NCBI Taxonomy" id="10090"/>
    <lineage>
        <taxon>Eukaryota</taxon>
        <taxon>Metazoa</taxon>
        <taxon>Chordata</taxon>
        <taxon>Craniata</taxon>
        <taxon>Vertebrata</taxon>
        <taxon>Euteleostomi</taxon>
        <taxon>Mammalia</taxon>
        <taxon>Eutheria</taxon>
        <taxon>Euarchontoglires</taxon>
        <taxon>Glires</taxon>
        <taxon>Rodentia</taxon>
        <taxon>Myomorpha</taxon>
        <taxon>Muroidea</taxon>
        <taxon>Muridae</taxon>
        <taxon>Murinae</taxon>
        <taxon>Mus</taxon>
        <taxon>Mus</taxon>
    </lineage>
</organism>
<accession>A0A0G2JG24</accession>
<reference evidence="1" key="4">
    <citation type="submission" date="2025-09" db="UniProtKB">
        <authorList>
            <consortium name="Ensembl"/>
        </authorList>
    </citation>
    <scope>IDENTIFICATION</scope>
    <source>
        <strain evidence="1">C57BL/6J</strain>
    </source>
</reference>
<dbReference type="Antibodypedia" id="1557">
    <property type="antibodies" value="175 antibodies from 24 providers"/>
</dbReference>
<dbReference type="GeneTree" id="ENSGT00940000156941"/>
<evidence type="ECO:0000313" key="2">
    <source>
        <dbReference type="MGI" id="MGI:1919289"/>
    </source>
</evidence>
<dbReference type="MGI" id="MGI:1919289">
    <property type="gene designation" value="Mccc1"/>
</dbReference>
<keyword evidence="3" id="KW-1185">Reference proteome</keyword>
<evidence type="ECO:0000313" key="1">
    <source>
        <dbReference type="Ensembl" id="ENSMUSP00000143396.2"/>
    </source>
</evidence>